<dbReference type="Pfam" id="PF18199">
    <property type="entry name" value="Dynein_C"/>
    <property type="match status" value="1"/>
</dbReference>
<evidence type="ECO:0000313" key="12">
    <source>
        <dbReference type="Proteomes" id="UP000678393"/>
    </source>
</evidence>
<proteinExistence type="predicted"/>
<dbReference type="GO" id="GO:0030286">
    <property type="term" value="C:dynein complex"/>
    <property type="evidence" value="ECO:0007669"/>
    <property type="project" value="InterPro"/>
</dbReference>
<dbReference type="PANTHER" id="PTHR22878:SF68">
    <property type="entry name" value="DYNEIN HEAVY CHAIN 6, AXONEMAL-LIKE"/>
    <property type="match status" value="1"/>
</dbReference>
<evidence type="ECO:0000256" key="6">
    <source>
        <dbReference type="ARBA" id="ARBA00023069"/>
    </source>
</evidence>
<evidence type="ECO:0008006" key="13">
    <source>
        <dbReference type="Google" id="ProtNLM"/>
    </source>
</evidence>
<dbReference type="GO" id="GO:0007018">
    <property type="term" value="P:microtubule-based movement"/>
    <property type="evidence" value="ECO:0007669"/>
    <property type="project" value="InterPro"/>
</dbReference>
<evidence type="ECO:0000313" key="11">
    <source>
        <dbReference type="EMBL" id="CAG5125810.1"/>
    </source>
</evidence>
<evidence type="ECO:0000259" key="9">
    <source>
        <dbReference type="Pfam" id="PF18198"/>
    </source>
</evidence>
<dbReference type="Gene3D" id="1.10.8.720">
    <property type="entry name" value="Region D6 of dynein motor"/>
    <property type="match status" value="1"/>
</dbReference>
<dbReference type="FunFam" id="1.20.1270.280:FF:000001">
    <property type="entry name" value="dynein heavy chain 7, axonemal"/>
    <property type="match status" value="1"/>
</dbReference>
<keyword evidence="7" id="KW-0206">Cytoskeleton</keyword>
<dbReference type="InterPro" id="IPR042219">
    <property type="entry name" value="AAA_lid_11_sf"/>
</dbReference>
<dbReference type="Gene3D" id="3.10.490.20">
    <property type="match status" value="1"/>
</dbReference>
<dbReference type="GO" id="GO:0045505">
    <property type="term" value="F:dynein intermediate chain binding"/>
    <property type="evidence" value="ECO:0007669"/>
    <property type="project" value="InterPro"/>
</dbReference>
<feature type="domain" description="Dynein heavy chain AAA lid" evidence="9">
    <location>
        <begin position="1"/>
        <end position="109"/>
    </location>
</feature>
<dbReference type="InterPro" id="IPR041228">
    <property type="entry name" value="Dynein_C"/>
</dbReference>
<keyword evidence="5" id="KW-0175">Coiled coil</keyword>
<keyword evidence="3" id="KW-0963">Cytoplasm</keyword>
<keyword evidence="8" id="KW-0966">Cell projection</keyword>
<evidence type="ECO:0000256" key="5">
    <source>
        <dbReference type="ARBA" id="ARBA00023054"/>
    </source>
</evidence>
<evidence type="ECO:0000256" key="4">
    <source>
        <dbReference type="ARBA" id="ARBA00022741"/>
    </source>
</evidence>
<dbReference type="GO" id="GO:0051959">
    <property type="term" value="F:dynein light intermediate chain binding"/>
    <property type="evidence" value="ECO:0007669"/>
    <property type="project" value="InterPro"/>
</dbReference>
<dbReference type="InterPro" id="IPR043160">
    <property type="entry name" value="Dynein_C_barrel"/>
</dbReference>
<dbReference type="GO" id="GO:0005929">
    <property type="term" value="C:cilium"/>
    <property type="evidence" value="ECO:0007669"/>
    <property type="project" value="UniProtKB-SubCell"/>
</dbReference>
<feature type="non-terminal residue" evidence="11">
    <location>
        <position position="1"/>
    </location>
</feature>
<evidence type="ECO:0000256" key="8">
    <source>
        <dbReference type="ARBA" id="ARBA00023273"/>
    </source>
</evidence>
<dbReference type="AlphaFoldDB" id="A0A8S3ZDG3"/>
<dbReference type="FunFam" id="3.10.490.20:FF:000005">
    <property type="entry name" value="Dynein axonemal heavy chain 6"/>
    <property type="match status" value="1"/>
</dbReference>
<evidence type="ECO:0000259" key="10">
    <source>
        <dbReference type="Pfam" id="PF18199"/>
    </source>
</evidence>
<name>A0A8S3ZDG3_9EUPU</name>
<evidence type="ECO:0000256" key="2">
    <source>
        <dbReference type="ARBA" id="ARBA00004245"/>
    </source>
</evidence>
<feature type="domain" description="Dynein heavy chain C-terminal" evidence="10">
    <location>
        <begin position="116"/>
        <end position="441"/>
    </location>
</feature>
<gene>
    <name evidence="11" type="ORF">CUNI_LOCUS11368</name>
</gene>
<reference evidence="11" key="1">
    <citation type="submission" date="2021-04" db="EMBL/GenBank/DDBJ databases">
        <authorList>
            <consortium name="Molecular Ecology Group"/>
        </authorList>
    </citation>
    <scope>NUCLEOTIDE SEQUENCE</scope>
</reference>
<accession>A0A8S3ZDG3</accession>
<dbReference type="Gene3D" id="1.20.1270.280">
    <property type="match status" value="1"/>
</dbReference>
<evidence type="ECO:0000256" key="7">
    <source>
        <dbReference type="ARBA" id="ARBA00023212"/>
    </source>
</evidence>
<dbReference type="InterPro" id="IPR026983">
    <property type="entry name" value="DHC"/>
</dbReference>
<keyword evidence="6" id="KW-0969">Cilium</keyword>
<evidence type="ECO:0000256" key="1">
    <source>
        <dbReference type="ARBA" id="ARBA00004138"/>
    </source>
</evidence>
<sequence length="445" mass="50232">YAFSDSDRECALLNLEMFCADKYIPWDALIYITGEITYGGRVTDAQDQRCLRTILKIFFKPDTLDSKYKYSESGIYYAPLSKSIASFKNYIESLPIIDEPEIFGLHENANIAFEMKETHTLLGTILEVQPRVSGDETGLSNDDIVYALADNILDRLIDKLDVEEADPSMFAPDSKGRQNSLTIVVTQESERFNKLLKVIKRSLDQLKKAIKGFVVMSEELENLYNAFLNNQVPGLWASAAYPSLKTLASWVKDLVMRCAFIKNWIAHGNPKSYWLSGFFFPQGFLTGALQNFARKYNLPIDHLSFKFNMLQVSRDQEKVTEEMSQIHKGETIPQDAELLSPDDGVLVHGLFMDGFAWDWHSMSCCDMIKGQMNSGLPVMHMDPKMDYEPDSSLYSAPLYKTSARAGTLSTTGHSTNYVVAVYLPSSMPQDYWIAKGAALLCQLSD</sequence>
<keyword evidence="12" id="KW-1185">Reference proteome</keyword>
<evidence type="ECO:0000256" key="3">
    <source>
        <dbReference type="ARBA" id="ARBA00022490"/>
    </source>
</evidence>
<comment type="subcellular location">
    <subcellularLocation>
        <location evidence="1">Cell projection</location>
        <location evidence="1">Cilium</location>
    </subcellularLocation>
    <subcellularLocation>
        <location evidence="2">Cytoplasm</location>
        <location evidence="2">Cytoskeleton</location>
    </subcellularLocation>
</comment>
<keyword evidence="4" id="KW-0547">Nucleotide-binding</keyword>
<dbReference type="OrthoDB" id="10251809at2759"/>
<dbReference type="Pfam" id="PF18198">
    <property type="entry name" value="AAA_lid_11"/>
    <property type="match status" value="1"/>
</dbReference>
<protein>
    <recommendedName>
        <fullName evidence="13">Dynein heavy chain</fullName>
    </recommendedName>
</protein>
<dbReference type="EMBL" id="CAJHNH020002171">
    <property type="protein sequence ID" value="CAG5125810.1"/>
    <property type="molecule type" value="Genomic_DNA"/>
</dbReference>
<dbReference type="Proteomes" id="UP000678393">
    <property type="component" value="Unassembled WGS sequence"/>
</dbReference>
<comment type="caution">
    <text evidence="11">The sequence shown here is derived from an EMBL/GenBank/DDBJ whole genome shotgun (WGS) entry which is preliminary data.</text>
</comment>
<dbReference type="PANTHER" id="PTHR22878">
    <property type="entry name" value="DYNEIN HEAVY CHAIN 6, AXONEMAL-LIKE-RELATED"/>
    <property type="match status" value="1"/>
</dbReference>
<dbReference type="InterPro" id="IPR041658">
    <property type="entry name" value="AAA_lid_11"/>
</dbReference>
<dbReference type="GO" id="GO:0000166">
    <property type="term" value="F:nucleotide binding"/>
    <property type="evidence" value="ECO:0007669"/>
    <property type="project" value="UniProtKB-KW"/>
</dbReference>
<organism evidence="11 12">
    <name type="scientific">Candidula unifasciata</name>
    <dbReference type="NCBI Taxonomy" id="100452"/>
    <lineage>
        <taxon>Eukaryota</taxon>
        <taxon>Metazoa</taxon>
        <taxon>Spiralia</taxon>
        <taxon>Lophotrochozoa</taxon>
        <taxon>Mollusca</taxon>
        <taxon>Gastropoda</taxon>
        <taxon>Heterobranchia</taxon>
        <taxon>Euthyneura</taxon>
        <taxon>Panpulmonata</taxon>
        <taxon>Eupulmonata</taxon>
        <taxon>Stylommatophora</taxon>
        <taxon>Helicina</taxon>
        <taxon>Helicoidea</taxon>
        <taxon>Geomitridae</taxon>
        <taxon>Candidula</taxon>
    </lineage>
</organism>